<protein>
    <recommendedName>
        <fullName evidence="2">Succinylglutamate desuccinylase</fullName>
    </recommendedName>
</protein>
<dbReference type="AlphaFoldDB" id="A0A382BAV5"/>
<proteinExistence type="predicted"/>
<evidence type="ECO:0008006" key="2">
    <source>
        <dbReference type="Google" id="ProtNLM"/>
    </source>
</evidence>
<organism evidence="1">
    <name type="scientific">marine metagenome</name>
    <dbReference type="NCBI Taxonomy" id="408172"/>
    <lineage>
        <taxon>unclassified sequences</taxon>
        <taxon>metagenomes</taxon>
        <taxon>ecological metagenomes</taxon>
    </lineage>
</organism>
<accession>A0A382BAV5</accession>
<gene>
    <name evidence="1" type="ORF">METZ01_LOCUS163780</name>
</gene>
<evidence type="ECO:0000313" key="1">
    <source>
        <dbReference type="EMBL" id="SVB10926.1"/>
    </source>
</evidence>
<dbReference type="Gene3D" id="3.40.630.10">
    <property type="entry name" value="Zn peptidases"/>
    <property type="match status" value="1"/>
</dbReference>
<name>A0A382BAV5_9ZZZZ</name>
<dbReference type="EMBL" id="UINC01028974">
    <property type="protein sequence ID" value="SVB10926.1"/>
    <property type="molecule type" value="Genomic_DNA"/>
</dbReference>
<feature type="non-terminal residue" evidence="1">
    <location>
        <position position="51"/>
    </location>
</feature>
<sequence>MIPKFTCETIPLHSTASDATFEIDVWRYHHPDATQTVYLQAGIHGIELTGI</sequence>
<reference evidence="1" key="1">
    <citation type="submission" date="2018-05" db="EMBL/GenBank/DDBJ databases">
        <authorList>
            <person name="Lanie J.A."/>
            <person name="Ng W.-L."/>
            <person name="Kazmierczak K.M."/>
            <person name="Andrzejewski T.M."/>
            <person name="Davidsen T.M."/>
            <person name="Wayne K.J."/>
            <person name="Tettelin H."/>
            <person name="Glass J.I."/>
            <person name="Rusch D."/>
            <person name="Podicherti R."/>
            <person name="Tsui H.-C.T."/>
            <person name="Winkler M.E."/>
        </authorList>
    </citation>
    <scope>NUCLEOTIDE SEQUENCE</scope>
</reference>